<gene>
    <name evidence="1" type="ORF">GCM10009001_29170</name>
</gene>
<keyword evidence="2" id="KW-1185">Reference proteome</keyword>
<protein>
    <submittedName>
        <fullName evidence="1">Uncharacterized protein</fullName>
    </submittedName>
</protein>
<reference evidence="2" key="1">
    <citation type="journal article" date="2019" name="Int. J. Syst. Evol. Microbiol.">
        <title>The Global Catalogue of Microorganisms (GCM) 10K type strain sequencing project: providing services to taxonomists for standard genome sequencing and annotation.</title>
        <authorList>
            <consortium name="The Broad Institute Genomics Platform"/>
            <consortium name="The Broad Institute Genome Sequencing Center for Infectious Disease"/>
            <person name="Wu L."/>
            <person name="Ma J."/>
        </authorList>
    </citation>
    <scope>NUCLEOTIDE SEQUENCE [LARGE SCALE GENOMIC DNA]</scope>
    <source>
        <strain evidence="2">JCM 15395</strain>
    </source>
</reference>
<sequence>MKSLFSKLNNVHLGRTIKVIMLFSENTFYCFYMESIEIGTIEEESISILFPGCGLIRKMITP</sequence>
<evidence type="ECO:0000313" key="1">
    <source>
        <dbReference type="EMBL" id="GAA0610021.1"/>
    </source>
</evidence>
<organism evidence="1 2">
    <name type="scientific">Virgibacillus siamensis</name>
    <dbReference type="NCBI Taxonomy" id="480071"/>
    <lineage>
        <taxon>Bacteria</taxon>
        <taxon>Bacillati</taxon>
        <taxon>Bacillota</taxon>
        <taxon>Bacilli</taxon>
        <taxon>Bacillales</taxon>
        <taxon>Bacillaceae</taxon>
        <taxon>Virgibacillus</taxon>
    </lineage>
</organism>
<name>A0ABP3RGS2_9BACI</name>
<accession>A0ABP3RGS2</accession>
<comment type="caution">
    <text evidence="1">The sequence shown here is derived from an EMBL/GenBank/DDBJ whole genome shotgun (WGS) entry which is preliminary data.</text>
</comment>
<proteinExistence type="predicted"/>
<evidence type="ECO:0000313" key="2">
    <source>
        <dbReference type="Proteomes" id="UP001500866"/>
    </source>
</evidence>
<dbReference type="Proteomes" id="UP001500866">
    <property type="component" value="Unassembled WGS sequence"/>
</dbReference>
<dbReference type="EMBL" id="BAAADS010000022">
    <property type="protein sequence ID" value="GAA0610021.1"/>
    <property type="molecule type" value="Genomic_DNA"/>
</dbReference>